<comment type="caution">
    <text evidence="10">Lacks conserved residue(s) required for the propagation of feature annotation.</text>
</comment>
<dbReference type="Gene3D" id="3.40.50.300">
    <property type="entry name" value="P-loop containing nucleotide triphosphate hydrolases"/>
    <property type="match status" value="1"/>
</dbReference>
<comment type="catalytic activity">
    <reaction evidence="10">
        <text>ATP + H2O = ADP + phosphate + H(+)</text>
        <dbReference type="Rhea" id="RHEA:13065"/>
        <dbReference type="ChEBI" id="CHEBI:15377"/>
        <dbReference type="ChEBI" id="CHEBI:15378"/>
        <dbReference type="ChEBI" id="CHEBI:30616"/>
        <dbReference type="ChEBI" id="CHEBI:43474"/>
        <dbReference type="ChEBI" id="CHEBI:456216"/>
    </reaction>
</comment>
<dbReference type="GO" id="GO:0005524">
    <property type="term" value="F:ATP binding"/>
    <property type="evidence" value="ECO:0007669"/>
    <property type="project" value="UniProtKB-KW"/>
</dbReference>
<dbReference type="EMBL" id="GBEZ01007193">
    <property type="protein sequence ID" value="JAC78253.1"/>
    <property type="molecule type" value="Transcribed_RNA"/>
</dbReference>
<evidence type="ECO:0000256" key="2">
    <source>
        <dbReference type="ARBA" id="ARBA00022490"/>
    </source>
</evidence>
<dbReference type="GO" id="GO:0016887">
    <property type="term" value="F:ATP hydrolysis activity"/>
    <property type="evidence" value="ECO:0007669"/>
    <property type="project" value="UniProtKB-UniRule"/>
</dbReference>
<evidence type="ECO:0000256" key="5">
    <source>
        <dbReference type="ARBA" id="ARBA00022679"/>
    </source>
</evidence>
<accession>A0A061S1Z4</accession>
<keyword evidence="2 10" id="KW-0963">Cytoplasm</keyword>
<keyword evidence="5 10" id="KW-0808">Transferase</keyword>
<proteinExistence type="inferred from homology"/>
<comment type="catalytic activity">
    <reaction evidence="1 10">
        <text>AMP + ATP = 2 ADP</text>
        <dbReference type="Rhea" id="RHEA:12973"/>
        <dbReference type="ChEBI" id="CHEBI:30616"/>
        <dbReference type="ChEBI" id="CHEBI:456215"/>
        <dbReference type="ChEBI" id="CHEBI:456216"/>
        <dbReference type="EC" id="2.7.4.3"/>
    </reaction>
</comment>
<gene>
    <name evidence="11" type="primary">FAP7</name>
    <name evidence="11" type="ORF">TSPGSL018_15627</name>
</gene>
<feature type="binding site" evidence="10">
    <location>
        <position position="112"/>
    </location>
    <ligand>
        <name>ATP</name>
        <dbReference type="ChEBI" id="CHEBI:30616"/>
    </ligand>
</feature>
<keyword evidence="6 10" id="KW-0547">Nucleotide-binding</keyword>
<keyword evidence="3 10" id="KW-0690">Ribosome biogenesis</keyword>
<evidence type="ECO:0000256" key="9">
    <source>
        <dbReference type="ARBA" id="ARBA00023242"/>
    </source>
</evidence>
<evidence type="ECO:0000256" key="10">
    <source>
        <dbReference type="HAMAP-Rule" id="MF_03173"/>
    </source>
</evidence>
<dbReference type="AlphaFoldDB" id="A0A061S1Z4"/>
<organism evidence="11">
    <name type="scientific">Tetraselmis sp. GSL018</name>
    <dbReference type="NCBI Taxonomy" id="582737"/>
    <lineage>
        <taxon>Eukaryota</taxon>
        <taxon>Viridiplantae</taxon>
        <taxon>Chlorophyta</taxon>
        <taxon>core chlorophytes</taxon>
        <taxon>Chlorodendrophyceae</taxon>
        <taxon>Chlorodendrales</taxon>
        <taxon>Chlorodendraceae</taxon>
        <taxon>Tetraselmis</taxon>
    </lineage>
</organism>
<dbReference type="HAMAP" id="MF_00039">
    <property type="entry name" value="Adenylate_kinase_AK6"/>
    <property type="match status" value="1"/>
</dbReference>
<dbReference type="GO" id="GO:0004017">
    <property type="term" value="F:AMP kinase activity"/>
    <property type="evidence" value="ECO:0007669"/>
    <property type="project" value="UniProtKB-UniRule"/>
</dbReference>
<sequence>MSTPRIPNILVTGTPGTGKTTLAAEVAQATGWKHINVGEWVKNYELHQGWDDDFDCWTIDEDKVCDALEELMVEGGCIVDHHTCDFFPERWFSLVVVLTAETSVLYDRLTKRGYSEKKLKENMECEIMMVVQEEATDSYRREIVEVLPSNTVEEMESNSQKIAGWIAQRRGG</sequence>
<comment type="similarity">
    <text evidence="10">Belongs to the adenylate kinase family. AK6 subfamily.</text>
</comment>
<feature type="binding site" evidence="10">
    <location>
        <position position="19"/>
    </location>
    <ligand>
        <name>ATP</name>
        <dbReference type="ChEBI" id="CHEBI:30616"/>
    </ligand>
</feature>
<feature type="binding site" evidence="10">
    <location>
        <position position="21"/>
    </location>
    <ligand>
        <name>ATP</name>
        <dbReference type="ChEBI" id="CHEBI:30616"/>
    </ligand>
</feature>
<comment type="subunit">
    <text evidence="10">Interacts with small ribosomal subunit protein uS11. Not a structural component of 43S pre-ribosomes, but transiently interacts with them by binding to uS11.</text>
</comment>
<dbReference type="GO" id="GO:0003743">
    <property type="term" value="F:translation initiation factor activity"/>
    <property type="evidence" value="ECO:0007669"/>
    <property type="project" value="UniProtKB-KW"/>
</dbReference>
<reference evidence="11" key="1">
    <citation type="submission" date="2014-05" db="EMBL/GenBank/DDBJ databases">
        <title>The transcriptome of the halophilic microalga Tetraselmis sp. GSL018 isolated from the Great Salt Lake, Utah.</title>
        <authorList>
            <person name="Jinkerson R.E."/>
            <person name="D'Adamo S."/>
            <person name="Posewitz M.C."/>
        </authorList>
    </citation>
    <scope>NUCLEOTIDE SEQUENCE</scope>
    <source>
        <strain evidence="11">GSL018</strain>
    </source>
</reference>
<dbReference type="Pfam" id="PF13238">
    <property type="entry name" value="AAA_18"/>
    <property type="match status" value="1"/>
</dbReference>
<feature type="binding site" evidence="10">
    <location>
        <position position="20"/>
    </location>
    <ligand>
        <name>ATP</name>
        <dbReference type="ChEBI" id="CHEBI:30616"/>
    </ligand>
</feature>
<evidence type="ECO:0000313" key="11">
    <source>
        <dbReference type="EMBL" id="JAC78253.1"/>
    </source>
</evidence>
<dbReference type="SUPFAM" id="SSF52540">
    <property type="entry name" value="P-loop containing nucleoside triphosphate hydrolases"/>
    <property type="match status" value="1"/>
</dbReference>
<comment type="subcellular location">
    <subcellularLocation>
        <location evidence="10">Cytoplasm</location>
    </subcellularLocation>
    <subcellularLocation>
        <location evidence="10">Nucleus</location>
    </subcellularLocation>
</comment>
<evidence type="ECO:0000256" key="3">
    <source>
        <dbReference type="ARBA" id="ARBA00022517"/>
    </source>
</evidence>
<dbReference type="PANTHER" id="PTHR12595">
    <property type="entry name" value="POS9-ACTIVATING FACTOR FAP7-RELATED"/>
    <property type="match status" value="1"/>
</dbReference>
<comment type="function">
    <text evidence="10">Broad-specificity nucleoside monophosphate (NMP) kinase that catalyzes the reversible transfer of the terminal phosphate group between nucleoside triphosphates and monophosphates. Has also ATPase activity. Involved in the late cytoplasmic maturation steps of the 40S ribosomal particles, specifically 18S rRNA maturation. While NMP activity is not required for ribosome maturation, ATPase activity is. Associates transiently with small ribosomal subunit protein uS11. ATP hydrolysis breaks the interaction with uS11. May temporarily remove uS11 from the ribosome to enable a conformational change of the ribosomal RNA that is needed for the final maturation step of the small ribosomal subunit. Its NMP activity may have a role in nuclear energy homeostasis.</text>
</comment>
<dbReference type="EC" id="2.7.4.3" evidence="10"/>
<dbReference type="GO" id="GO:0006364">
    <property type="term" value="P:rRNA processing"/>
    <property type="evidence" value="ECO:0007669"/>
    <property type="project" value="UniProtKB-KW"/>
</dbReference>
<evidence type="ECO:0000256" key="1">
    <source>
        <dbReference type="ARBA" id="ARBA00000582"/>
    </source>
</evidence>
<keyword evidence="4 10" id="KW-0698">rRNA processing</keyword>
<evidence type="ECO:0000256" key="6">
    <source>
        <dbReference type="ARBA" id="ARBA00022741"/>
    </source>
</evidence>
<dbReference type="FunFam" id="3.40.50.300:FF:000372">
    <property type="entry name" value="Adenylate kinase isoenzyme 6 homolog"/>
    <property type="match status" value="1"/>
</dbReference>
<feature type="binding site" evidence="10">
    <location>
        <position position="16"/>
    </location>
    <ligand>
        <name>ATP</name>
        <dbReference type="ChEBI" id="CHEBI:30616"/>
    </ligand>
</feature>
<feature type="binding site" evidence="10">
    <location>
        <position position="18"/>
    </location>
    <ligand>
        <name>ATP</name>
        <dbReference type="ChEBI" id="CHEBI:30616"/>
    </ligand>
</feature>
<keyword evidence="9 10" id="KW-0539">Nucleus</keyword>
<name>A0A061S1Z4_9CHLO</name>
<keyword evidence="11" id="KW-0396">Initiation factor</keyword>
<evidence type="ECO:0000256" key="4">
    <source>
        <dbReference type="ARBA" id="ARBA00022552"/>
    </source>
</evidence>
<evidence type="ECO:0000256" key="8">
    <source>
        <dbReference type="ARBA" id="ARBA00022840"/>
    </source>
</evidence>
<feature type="region of interest" description="NMPbind" evidence="10">
    <location>
        <begin position="36"/>
        <end position="59"/>
    </location>
</feature>
<keyword evidence="11" id="KW-0648">Protein biosynthesis</keyword>
<protein>
    <recommendedName>
        <fullName evidence="10">Adenylate kinase isoenzyme 6 homolog</fullName>
        <shortName evidence="10">AK6</shortName>
        <ecNumber evidence="10">2.7.4.3</ecNumber>
    </recommendedName>
    <alternativeName>
        <fullName evidence="10">Dual activity adenylate kinase/ATPase</fullName>
        <shortName evidence="10">AK/ATPase</shortName>
    </alternativeName>
</protein>
<dbReference type="InterPro" id="IPR027417">
    <property type="entry name" value="P-loop_NTPase"/>
</dbReference>
<keyword evidence="8 10" id="KW-0067">ATP-binding</keyword>
<feature type="region of interest" description="LID" evidence="10">
    <location>
        <begin position="111"/>
        <end position="121"/>
    </location>
</feature>
<keyword evidence="7 10" id="KW-0418">Kinase</keyword>
<evidence type="ECO:0000256" key="7">
    <source>
        <dbReference type="ARBA" id="ARBA00022777"/>
    </source>
</evidence>
<dbReference type="GO" id="GO:0005634">
    <property type="term" value="C:nucleus"/>
    <property type="evidence" value="ECO:0007669"/>
    <property type="project" value="UniProtKB-SubCell"/>
</dbReference>
<dbReference type="PANTHER" id="PTHR12595:SF0">
    <property type="entry name" value="ADENYLATE KINASE ISOENZYME 6"/>
    <property type="match status" value="1"/>
</dbReference>
<dbReference type="GO" id="GO:0042274">
    <property type="term" value="P:ribosomal small subunit biogenesis"/>
    <property type="evidence" value="ECO:0007669"/>
    <property type="project" value="UniProtKB-UniRule"/>
</dbReference>
<dbReference type="GO" id="GO:0005737">
    <property type="term" value="C:cytoplasm"/>
    <property type="evidence" value="ECO:0007669"/>
    <property type="project" value="UniProtKB-SubCell"/>
</dbReference>
<dbReference type="InterPro" id="IPR020618">
    <property type="entry name" value="Adenyl_kinase_AK6"/>
</dbReference>